<protein>
    <submittedName>
        <fullName evidence="2">Uncharacterized protein</fullName>
    </submittedName>
</protein>
<gene>
    <name evidence="2" type="ORF">HID58_054267</name>
</gene>
<evidence type="ECO:0000313" key="2">
    <source>
        <dbReference type="EMBL" id="KAH0891838.1"/>
    </source>
</evidence>
<reference evidence="2 3" key="1">
    <citation type="submission" date="2021-05" db="EMBL/GenBank/DDBJ databases">
        <title>Genome Assembly of Synthetic Allotetraploid Brassica napus Reveals Homoeologous Exchanges between Subgenomes.</title>
        <authorList>
            <person name="Davis J.T."/>
        </authorList>
    </citation>
    <scope>NUCLEOTIDE SEQUENCE [LARGE SCALE GENOMIC DNA]</scope>
    <source>
        <strain evidence="3">cv. Da-Ae</strain>
        <tissue evidence="2">Seedling</tissue>
    </source>
</reference>
<dbReference type="EMBL" id="JAGKQM010000013">
    <property type="protein sequence ID" value="KAH0891838.1"/>
    <property type="molecule type" value="Genomic_DNA"/>
</dbReference>
<feature type="compositionally biased region" description="Polar residues" evidence="1">
    <location>
        <begin position="62"/>
        <end position="73"/>
    </location>
</feature>
<comment type="caution">
    <text evidence="2">The sequence shown here is derived from an EMBL/GenBank/DDBJ whole genome shotgun (WGS) entry which is preliminary data.</text>
</comment>
<proteinExistence type="predicted"/>
<feature type="region of interest" description="Disordered" evidence="1">
    <location>
        <begin position="41"/>
        <end position="73"/>
    </location>
</feature>
<accession>A0ABQ8AHC8</accession>
<evidence type="ECO:0000256" key="1">
    <source>
        <dbReference type="SAM" id="MobiDB-lite"/>
    </source>
</evidence>
<sequence>MKGFPTYVSHSPGPAVHFTREGFAWAGDKTQHPVRTAFDDRMFSSPPPGVEPGSMTIDPQGPYQTSYHIPSRI</sequence>
<name>A0ABQ8AHC8_BRANA</name>
<evidence type="ECO:0000313" key="3">
    <source>
        <dbReference type="Proteomes" id="UP000824890"/>
    </source>
</evidence>
<keyword evidence="3" id="KW-1185">Reference proteome</keyword>
<organism evidence="2 3">
    <name type="scientific">Brassica napus</name>
    <name type="common">Rape</name>
    <dbReference type="NCBI Taxonomy" id="3708"/>
    <lineage>
        <taxon>Eukaryota</taxon>
        <taxon>Viridiplantae</taxon>
        <taxon>Streptophyta</taxon>
        <taxon>Embryophyta</taxon>
        <taxon>Tracheophyta</taxon>
        <taxon>Spermatophyta</taxon>
        <taxon>Magnoliopsida</taxon>
        <taxon>eudicotyledons</taxon>
        <taxon>Gunneridae</taxon>
        <taxon>Pentapetalae</taxon>
        <taxon>rosids</taxon>
        <taxon>malvids</taxon>
        <taxon>Brassicales</taxon>
        <taxon>Brassicaceae</taxon>
        <taxon>Brassiceae</taxon>
        <taxon>Brassica</taxon>
    </lineage>
</organism>
<dbReference type="Proteomes" id="UP000824890">
    <property type="component" value="Unassembled WGS sequence"/>
</dbReference>